<sequence length="198" mass="22566">MQLSVKTPTVNASRSRGFSLLEILVVILIIGFSIQLVTFTVGESDEQLLEKEALKLHGIVNLASEFAVLNQVELGLHLDKQTIEFLVFDGEQWTTFEAEELYKPIEYSEEYKIELNLEDLSWSQDNLLEQSNWQEVMGSGEDDNLLELKKKKIPQVLILSSGEVSAFQISLELTEEPEPVYFIEGEFMAPVKLRQEPE</sequence>
<gene>
    <name evidence="11" type="ORF">N482_15525</name>
</gene>
<dbReference type="Gene3D" id="3.55.40.10">
    <property type="entry name" value="minor pseudopilin epsh domain"/>
    <property type="match status" value="1"/>
</dbReference>
<keyword evidence="7 10" id="KW-1133">Transmembrane helix</keyword>
<dbReference type="PRINTS" id="PR00885">
    <property type="entry name" value="BCTERIALGSPH"/>
</dbReference>
<evidence type="ECO:0000313" key="12">
    <source>
        <dbReference type="Proteomes" id="UP000076587"/>
    </source>
</evidence>
<proteinExistence type="predicted"/>
<feature type="transmembrane region" description="Helical" evidence="10">
    <location>
        <begin position="20"/>
        <end position="41"/>
    </location>
</feature>
<keyword evidence="8 10" id="KW-0472">Membrane</keyword>
<evidence type="ECO:0000256" key="9">
    <source>
        <dbReference type="ARBA" id="ARBA00030775"/>
    </source>
</evidence>
<organism evidence="11 12">
    <name type="scientific">Pseudoalteromonas luteoviolacea NCIMB 1942</name>
    <dbReference type="NCBI Taxonomy" id="1365253"/>
    <lineage>
        <taxon>Bacteria</taxon>
        <taxon>Pseudomonadati</taxon>
        <taxon>Pseudomonadota</taxon>
        <taxon>Gammaproteobacteria</taxon>
        <taxon>Alteromonadales</taxon>
        <taxon>Pseudoalteromonadaceae</taxon>
        <taxon>Pseudoalteromonas</taxon>
    </lineage>
</organism>
<protein>
    <recommendedName>
        <fullName evidence="2">Type II secretion system protein H</fullName>
    </recommendedName>
    <alternativeName>
        <fullName evidence="9">General secretion pathway protein H</fullName>
    </alternativeName>
</protein>
<accession>A0A162A696</accession>
<evidence type="ECO:0000256" key="5">
    <source>
        <dbReference type="ARBA" id="ARBA00022519"/>
    </source>
</evidence>
<dbReference type="OrthoDB" id="5730913at2"/>
<evidence type="ECO:0000256" key="2">
    <source>
        <dbReference type="ARBA" id="ARBA00021549"/>
    </source>
</evidence>
<keyword evidence="4" id="KW-0488">Methylation</keyword>
<dbReference type="PATRIC" id="fig|1365253.3.peg.3831"/>
<dbReference type="InterPro" id="IPR012902">
    <property type="entry name" value="N_methyl_site"/>
</dbReference>
<evidence type="ECO:0000256" key="6">
    <source>
        <dbReference type="ARBA" id="ARBA00022692"/>
    </source>
</evidence>
<keyword evidence="5" id="KW-0997">Cell inner membrane</keyword>
<evidence type="ECO:0000313" key="11">
    <source>
        <dbReference type="EMBL" id="KZN44783.1"/>
    </source>
</evidence>
<dbReference type="NCBIfam" id="TIGR02532">
    <property type="entry name" value="IV_pilin_GFxxxE"/>
    <property type="match status" value="1"/>
</dbReference>
<dbReference type="GO" id="GO:0015628">
    <property type="term" value="P:protein secretion by the type II secretion system"/>
    <property type="evidence" value="ECO:0007669"/>
    <property type="project" value="InterPro"/>
</dbReference>
<evidence type="ECO:0000256" key="1">
    <source>
        <dbReference type="ARBA" id="ARBA00004377"/>
    </source>
</evidence>
<name>A0A162A696_9GAMM</name>
<evidence type="ECO:0000256" key="8">
    <source>
        <dbReference type="ARBA" id="ARBA00023136"/>
    </source>
</evidence>
<dbReference type="RefSeq" id="WP_063378256.1">
    <property type="nucleotide sequence ID" value="NZ_AUXT01000186.1"/>
</dbReference>
<evidence type="ECO:0000256" key="10">
    <source>
        <dbReference type="SAM" id="Phobius"/>
    </source>
</evidence>
<dbReference type="InterPro" id="IPR002416">
    <property type="entry name" value="T2SS_protein-GspH"/>
</dbReference>
<dbReference type="GO" id="GO:0005886">
    <property type="term" value="C:plasma membrane"/>
    <property type="evidence" value="ECO:0007669"/>
    <property type="project" value="UniProtKB-SubCell"/>
</dbReference>
<dbReference type="Proteomes" id="UP000076587">
    <property type="component" value="Unassembled WGS sequence"/>
</dbReference>
<reference evidence="11 12" key="1">
    <citation type="submission" date="2013-07" db="EMBL/GenBank/DDBJ databases">
        <title>Comparative Genomic and Metabolomic Analysis of Twelve Strains of Pseudoalteromonas luteoviolacea.</title>
        <authorList>
            <person name="Vynne N.G."/>
            <person name="Mansson M."/>
            <person name="Gram L."/>
        </authorList>
    </citation>
    <scope>NUCLEOTIDE SEQUENCE [LARGE SCALE GENOMIC DNA]</scope>
    <source>
        <strain evidence="11 12">NCIMB 1942</strain>
    </source>
</reference>
<evidence type="ECO:0000256" key="7">
    <source>
        <dbReference type="ARBA" id="ARBA00022989"/>
    </source>
</evidence>
<evidence type="ECO:0000256" key="4">
    <source>
        <dbReference type="ARBA" id="ARBA00022481"/>
    </source>
</evidence>
<keyword evidence="3" id="KW-1003">Cell membrane</keyword>
<keyword evidence="6 10" id="KW-0812">Transmembrane</keyword>
<dbReference type="InterPro" id="IPR049875">
    <property type="entry name" value="TypeII_GspH"/>
</dbReference>
<comment type="subcellular location">
    <subcellularLocation>
        <location evidence="1">Cell inner membrane</location>
        <topology evidence="1">Single-pass membrane protein</topology>
    </subcellularLocation>
</comment>
<comment type="caution">
    <text evidence="11">The sequence shown here is derived from an EMBL/GenBank/DDBJ whole genome shotgun (WGS) entry which is preliminary data.</text>
</comment>
<dbReference type="AlphaFoldDB" id="A0A162A696"/>
<dbReference type="GO" id="GO:0015627">
    <property type="term" value="C:type II protein secretion system complex"/>
    <property type="evidence" value="ECO:0007669"/>
    <property type="project" value="InterPro"/>
</dbReference>
<evidence type="ECO:0000256" key="3">
    <source>
        <dbReference type="ARBA" id="ARBA00022475"/>
    </source>
</evidence>
<dbReference type="Pfam" id="PF07963">
    <property type="entry name" value="N_methyl"/>
    <property type="match status" value="1"/>
</dbReference>
<dbReference type="NCBIfam" id="TIGR01708">
    <property type="entry name" value="typeII_sec_gspH"/>
    <property type="match status" value="1"/>
</dbReference>
<dbReference type="EMBL" id="AUXT01000186">
    <property type="protein sequence ID" value="KZN44783.1"/>
    <property type="molecule type" value="Genomic_DNA"/>
</dbReference>